<name>A0A1S2L5G3_9BACI</name>
<dbReference type="Proteomes" id="UP000180098">
    <property type="component" value="Unassembled WGS sequence"/>
</dbReference>
<protein>
    <submittedName>
        <fullName evidence="2">Uncharacterized protein</fullName>
    </submittedName>
</protein>
<keyword evidence="1" id="KW-0472">Membrane</keyword>
<dbReference type="EMBL" id="MLQQ01000058">
    <property type="protein sequence ID" value="OIJ07732.1"/>
    <property type="molecule type" value="Genomic_DNA"/>
</dbReference>
<gene>
    <name evidence="2" type="ORF">BKP35_18485</name>
</gene>
<organism evidence="2 3">
    <name type="scientific">Anaerobacillus arseniciselenatis</name>
    <dbReference type="NCBI Taxonomy" id="85682"/>
    <lineage>
        <taxon>Bacteria</taxon>
        <taxon>Bacillati</taxon>
        <taxon>Bacillota</taxon>
        <taxon>Bacilli</taxon>
        <taxon>Bacillales</taxon>
        <taxon>Bacillaceae</taxon>
        <taxon>Anaerobacillus</taxon>
    </lineage>
</organism>
<proteinExistence type="predicted"/>
<dbReference type="Pfam" id="PF14143">
    <property type="entry name" value="YrhC"/>
    <property type="match status" value="1"/>
</dbReference>
<keyword evidence="1" id="KW-0812">Transmembrane</keyword>
<evidence type="ECO:0000256" key="1">
    <source>
        <dbReference type="SAM" id="Phobius"/>
    </source>
</evidence>
<accession>A0A1S2L5G3</accession>
<comment type="caution">
    <text evidence="2">The sequence shown here is derived from an EMBL/GenBank/DDBJ whole genome shotgun (WGS) entry which is preliminary data.</text>
</comment>
<dbReference type="OrthoDB" id="2943632at2"/>
<dbReference type="AlphaFoldDB" id="A0A1S2L5G3"/>
<keyword evidence="1" id="KW-1133">Transmembrane helix</keyword>
<evidence type="ECO:0000313" key="3">
    <source>
        <dbReference type="Proteomes" id="UP000180098"/>
    </source>
</evidence>
<keyword evidence="3" id="KW-1185">Reference proteome</keyword>
<sequence>MLKGKVTDYKRFAFILLALSVFMFIGLIVPNEGVSQMQQMILIILSITSIVFAFIFHKMAMKFREQLFNEEE</sequence>
<feature type="transmembrane region" description="Helical" evidence="1">
    <location>
        <begin position="36"/>
        <end position="56"/>
    </location>
</feature>
<dbReference type="InterPro" id="IPR025418">
    <property type="entry name" value="YrhC-like"/>
</dbReference>
<reference evidence="2 3" key="1">
    <citation type="submission" date="2016-10" db="EMBL/GenBank/DDBJ databases">
        <title>Draft genome sequences of four alkaliphilic bacteria belonging to the Anaerobacillus genus.</title>
        <authorList>
            <person name="Bassil N.M."/>
            <person name="Lloyd J.R."/>
        </authorList>
    </citation>
    <scope>NUCLEOTIDE SEQUENCE [LARGE SCALE GENOMIC DNA]</scope>
    <source>
        <strain evidence="2 3">DSM 15340</strain>
    </source>
</reference>
<evidence type="ECO:0000313" key="2">
    <source>
        <dbReference type="EMBL" id="OIJ07732.1"/>
    </source>
</evidence>
<feature type="transmembrane region" description="Helical" evidence="1">
    <location>
        <begin position="12"/>
        <end position="30"/>
    </location>
</feature>